<accession>A0A2N1PJE7</accession>
<evidence type="ECO:0000313" key="2">
    <source>
        <dbReference type="Proteomes" id="UP000233256"/>
    </source>
</evidence>
<organism evidence="1 2">
    <name type="scientific">Candidatus Wallbacteria bacterium HGW-Wallbacteria-1</name>
    <dbReference type="NCBI Taxonomy" id="2013854"/>
    <lineage>
        <taxon>Bacteria</taxon>
        <taxon>Candidatus Walliibacteriota</taxon>
    </lineage>
</organism>
<reference evidence="1 2" key="1">
    <citation type="journal article" date="2017" name="ISME J.">
        <title>Potential for microbial H2 and metal transformations associated with novel bacteria and archaea in deep terrestrial subsurface sediments.</title>
        <authorList>
            <person name="Hernsdorf A.W."/>
            <person name="Amano Y."/>
            <person name="Miyakawa K."/>
            <person name="Ise K."/>
            <person name="Suzuki Y."/>
            <person name="Anantharaman K."/>
            <person name="Probst A."/>
            <person name="Burstein D."/>
            <person name="Thomas B.C."/>
            <person name="Banfield J.F."/>
        </authorList>
    </citation>
    <scope>NUCLEOTIDE SEQUENCE [LARGE SCALE GENOMIC DNA]</scope>
    <source>
        <strain evidence="1">HGW-Wallbacteria-1</strain>
    </source>
</reference>
<comment type="caution">
    <text evidence="1">The sequence shown here is derived from an EMBL/GenBank/DDBJ whole genome shotgun (WGS) entry which is preliminary data.</text>
</comment>
<name>A0A2N1PJE7_9BACT</name>
<evidence type="ECO:0000313" key="1">
    <source>
        <dbReference type="EMBL" id="PKK88467.1"/>
    </source>
</evidence>
<dbReference type="EMBL" id="PGXC01000045">
    <property type="protein sequence ID" value="PKK88467.1"/>
    <property type="molecule type" value="Genomic_DNA"/>
</dbReference>
<gene>
    <name evidence="1" type="ORF">CVV64_18630</name>
</gene>
<dbReference type="Proteomes" id="UP000233256">
    <property type="component" value="Unassembled WGS sequence"/>
</dbReference>
<dbReference type="AlphaFoldDB" id="A0A2N1PJE7"/>
<protein>
    <submittedName>
        <fullName evidence="1">Uncharacterized protein</fullName>
    </submittedName>
</protein>
<proteinExistence type="predicted"/>
<sequence>MGKIYHLSDLDEILENVRNENSRKYLSEAITSYRAGAYRAATITTWIAVCVDIIEKIRELSMSEDATANKLNSELNNINENDIPGMLNFEKKCLDLAFSDLELISIIEKKHLERLRDDRNICAHPTFCQSGEQYSPSPEITRAYIVHAANYLLIQQPVKGKQIIETILNLVFENSFPENNEKAFIILSSNNYLGRAKEAVIRNLIIIFLKKLFKDTTGFKKTLLYKICAALNAIKRMNPTLYNITIKDKLNEFLPSANDLIVKRIFPFILKLPETLPKLDQGIIVRMSNLIETLPCDEVILCDLVSFCSIHEKFSNSLMARIEIMTYSEQLTIFNSNQPCEFLKNKAIDFFVNSNRFDISYSNGVSILLPHSIFFNSDDLKVLLNGISNKKCKPYNQILDAGSIQEVFDELMKNTNHLLNYNEIWKNFCEKVCVDEKYPFLISLMIKHGIIKIDEPKTDVDTEEFEEIDLPF</sequence>